<dbReference type="RefSeq" id="WP_103991599.1">
    <property type="nucleotide sequence ID" value="NZ_CP031311.1"/>
</dbReference>
<evidence type="ECO:0008006" key="5">
    <source>
        <dbReference type="Google" id="ProtNLM"/>
    </source>
</evidence>
<dbReference type="InterPro" id="IPR055998">
    <property type="entry name" value="DUF7576"/>
</dbReference>
<proteinExistence type="predicted"/>
<reference evidence="2 3" key="1">
    <citation type="submission" date="2016-10" db="EMBL/GenBank/DDBJ databases">
        <authorList>
            <person name="de Groot N.N."/>
        </authorList>
    </citation>
    <scope>NUCLEOTIDE SEQUENCE [LARGE SCALE GENOMIC DNA]</scope>
    <source>
        <strain evidence="2 3">CGMCC 1.10331</strain>
    </source>
</reference>
<evidence type="ECO:0000313" key="3">
    <source>
        <dbReference type="Proteomes" id="UP000236740"/>
    </source>
</evidence>
<evidence type="ECO:0000313" key="4">
    <source>
        <dbReference type="Proteomes" id="UP000296733"/>
    </source>
</evidence>
<accession>A0A1H5Z7I2</accession>
<evidence type="ECO:0000313" key="1">
    <source>
        <dbReference type="EMBL" id="QCC48199.1"/>
    </source>
</evidence>
<dbReference type="EMBL" id="FNVN01000002">
    <property type="protein sequence ID" value="SEG32000.1"/>
    <property type="molecule type" value="Genomic_DNA"/>
</dbReference>
<reference evidence="1 4" key="2">
    <citation type="journal article" date="2019" name="Nat. Commun.">
        <title>A new type of DNA phosphorothioation-based antiviral system in archaea.</title>
        <authorList>
            <person name="Xiong L."/>
            <person name="Liu S."/>
            <person name="Chen S."/>
            <person name="Xiao Y."/>
            <person name="Zhu B."/>
            <person name="Gao Y."/>
            <person name="Zhang Y."/>
            <person name="Chen B."/>
            <person name="Luo J."/>
            <person name="Deng Z."/>
            <person name="Chen X."/>
            <person name="Wang L."/>
            <person name="Chen S."/>
        </authorList>
    </citation>
    <scope>NUCLEOTIDE SEQUENCE [LARGE SCALE GENOMIC DNA]</scope>
    <source>
        <strain evidence="1 4">CGMCC 1.10331</strain>
    </source>
</reference>
<dbReference type="KEGG" id="hlm:DV707_11290"/>
<dbReference type="EMBL" id="CP031311">
    <property type="protein sequence ID" value="QCC48199.1"/>
    <property type="molecule type" value="Genomic_DNA"/>
</dbReference>
<dbReference type="Proteomes" id="UP000236740">
    <property type="component" value="Unassembled WGS sequence"/>
</dbReference>
<dbReference type="GeneID" id="39858686"/>
<dbReference type="AlphaFoldDB" id="A0A1H5Z7I2"/>
<dbReference type="OrthoDB" id="169264at2157"/>
<organism evidence="2 3">
    <name type="scientific">Halobellus limi</name>
    <dbReference type="NCBI Taxonomy" id="699433"/>
    <lineage>
        <taxon>Archaea</taxon>
        <taxon>Methanobacteriati</taxon>
        <taxon>Methanobacteriota</taxon>
        <taxon>Stenosarchaea group</taxon>
        <taxon>Halobacteria</taxon>
        <taxon>Halobacteriales</taxon>
        <taxon>Haloferacaceae</taxon>
        <taxon>Halobellus</taxon>
    </lineage>
</organism>
<sequence length="62" mass="6713">MVDPTSDLGEDVDEADAPSCASCGSKIVQSPTHRVVTWIEDGSVQTRHFCSEECKAEADDAW</sequence>
<dbReference type="Pfam" id="PF24461">
    <property type="entry name" value="DUF7576"/>
    <property type="match status" value="1"/>
</dbReference>
<protein>
    <recommendedName>
        <fullName evidence="5">Small CPxCG-related zinc finger protein</fullName>
    </recommendedName>
</protein>
<keyword evidence="3" id="KW-1185">Reference proteome</keyword>
<gene>
    <name evidence="1" type="ORF">DV707_11290</name>
    <name evidence="2" type="ORF">SAMN04488133_1875</name>
</gene>
<evidence type="ECO:0000313" key="2">
    <source>
        <dbReference type="EMBL" id="SEG32000.1"/>
    </source>
</evidence>
<dbReference type="Proteomes" id="UP000296733">
    <property type="component" value="Chromosome"/>
</dbReference>
<name>A0A1H5Z7I2_9EURY</name>